<dbReference type="Gene3D" id="1.25.10.10">
    <property type="entry name" value="Leucine-rich Repeat Variant"/>
    <property type="match status" value="1"/>
</dbReference>
<dbReference type="InterPro" id="IPR011989">
    <property type="entry name" value="ARM-like"/>
</dbReference>
<sequence length="128" mass="14886">MLVQCNAPAVLAPQLAHDSERLVQVSLECLRNISDVPTDANRFDLLRSLLRLFGHRNQKVIRYTLDILANLCANNKINKVSRFTELNNYRLLREMAYSDKHSTIYRNISFVKKISYLHSIQLLSIRNE</sequence>
<dbReference type="GO" id="GO:0007155">
    <property type="term" value="P:cell adhesion"/>
    <property type="evidence" value="ECO:0007669"/>
    <property type="project" value="InterPro"/>
</dbReference>
<organism evidence="1 2">
    <name type="scientific">Angiostrongylus cantonensis</name>
    <name type="common">Rat lungworm</name>
    <dbReference type="NCBI Taxonomy" id="6313"/>
    <lineage>
        <taxon>Eukaryota</taxon>
        <taxon>Metazoa</taxon>
        <taxon>Ecdysozoa</taxon>
        <taxon>Nematoda</taxon>
        <taxon>Chromadorea</taxon>
        <taxon>Rhabditida</taxon>
        <taxon>Rhabditina</taxon>
        <taxon>Rhabditomorpha</taxon>
        <taxon>Strongyloidea</taxon>
        <taxon>Metastrongylidae</taxon>
        <taxon>Angiostrongylus</taxon>
    </lineage>
</organism>
<dbReference type="GO" id="GO:0045296">
    <property type="term" value="F:cadherin binding"/>
    <property type="evidence" value="ECO:0007669"/>
    <property type="project" value="InterPro"/>
</dbReference>
<dbReference type="InterPro" id="IPR013284">
    <property type="entry name" value="Beta-catenin"/>
</dbReference>
<dbReference type="PANTHER" id="PTHR45976">
    <property type="entry name" value="ARMADILLO SEGMENT POLARITY PROTEIN"/>
    <property type="match status" value="1"/>
</dbReference>
<dbReference type="SUPFAM" id="SSF48371">
    <property type="entry name" value="ARM repeat"/>
    <property type="match status" value="1"/>
</dbReference>
<dbReference type="WBParaSite" id="ACAC_0000432101-mRNA-1">
    <property type="protein sequence ID" value="ACAC_0000432101-mRNA-1"/>
    <property type="gene ID" value="ACAC_0000432101"/>
</dbReference>
<dbReference type="AlphaFoldDB" id="A0A0K0D2M6"/>
<dbReference type="STRING" id="6313.A0A0K0D2M6"/>
<name>A0A0K0D2M6_ANGCA</name>
<reference evidence="1" key="1">
    <citation type="submission" date="2012-09" db="EMBL/GenBank/DDBJ databases">
        <authorList>
            <person name="Martin A.A."/>
        </authorList>
    </citation>
    <scope>NUCLEOTIDE SEQUENCE</scope>
</reference>
<protein>
    <submittedName>
        <fullName evidence="2">Arm_2 domain-containing protein</fullName>
    </submittedName>
</protein>
<accession>A0A0K0D2M6</accession>
<dbReference type="InterPro" id="IPR016024">
    <property type="entry name" value="ARM-type_fold"/>
</dbReference>
<evidence type="ECO:0000313" key="2">
    <source>
        <dbReference type="WBParaSite" id="ACAC_0000432101-mRNA-1"/>
    </source>
</evidence>
<keyword evidence="1" id="KW-1185">Reference proteome</keyword>
<proteinExistence type="predicted"/>
<reference evidence="2" key="2">
    <citation type="submission" date="2017-02" db="UniProtKB">
        <authorList>
            <consortium name="WormBaseParasite"/>
        </authorList>
    </citation>
    <scope>IDENTIFICATION</scope>
</reference>
<dbReference type="Proteomes" id="UP000035642">
    <property type="component" value="Unassembled WGS sequence"/>
</dbReference>
<evidence type="ECO:0000313" key="1">
    <source>
        <dbReference type="Proteomes" id="UP000035642"/>
    </source>
</evidence>